<reference evidence="2 3" key="1">
    <citation type="submission" date="2024-01" db="EMBL/GenBank/DDBJ databases">
        <title>Complete Genome Sequence of Alkalicoccus halolimnae BZ-SZ-XJ29T, a Moderately Halophilic Bacterium Isolated from a Salt Lake.</title>
        <authorList>
            <person name="Zhao B."/>
        </authorList>
    </citation>
    <scope>NUCLEOTIDE SEQUENCE [LARGE SCALE GENOMIC DNA]</scope>
    <source>
        <strain evidence="2 3">BZ-SZ-XJ29</strain>
    </source>
</reference>
<dbReference type="Gene3D" id="3.60.15.10">
    <property type="entry name" value="Ribonuclease Z/Hydroxyacylglutathione hydrolase-like"/>
    <property type="match status" value="1"/>
</dbReference>
<dbReference type="SUPFAM" id="SSF56281">
    <property type="entry name" value="Metallo-hydrolase/oxidoreductase"/>
    <property type="match status" value="1"/>
</dbReference>
<dbReference type="EMBL" id="CP144914">
    <property type="protein sequence ID" value="WWD81013.1"/>
    <property type="molecule type" value="Genomic_DNA"/>
</dbReference>
<proteinExistence type="predicted"/>
<dbReference type="PANTHER" id="PTHR23131:SF4">
    <property type="entry name" value="METALLO-BETA-LACTAMASE SUPERFAMILY POTEIN"/>
    <property type="match status" value="1"/>
</dbReference>
<dbReference type="InterPro" id="IPR001279">
    <property type="entry name" value="Metallo-B-lactamas"/>
</dbReference>
<evidence type="ECO:0000313" key="3">
    <source>
        <dbReference type="Proteomes" id="UP000321816"/>
    </source>
</evidence>
<sequence>MHNKTETMTVHKIPLPTPFLVGDINVYVIKGDQVVLVDTGPDTKEAETALINGLNNLSLKVEDVDVLLLTHHHPDHIGLAYLFAETALTAGHAKLKPWLEKDEAHYQRFNEFFRAFLLENGMERKWIEAIENQREKYKKFTKPTALEMELEEKESDVPGLPGWGVMETPGHAQTHLSFYRKEDGVMVAGDHLIAHISSNAIVEAPYNEHEPRPETLIQYRNSLEKCSWVTKVLAGHGVDIQNPSKLISERLSAQEAKARMFLEKMNGEKMTVFDLTKKIYPEMYKKQPDLTFSETIGHLDLLRKSNQIAAVKSNGMYVYEQIL</sequence>
<accession>A0A5C7FFV1</accession>
<evidence type="ECO:0000259" key="1">
    <source>
        <dbReference type="SMART" id="SM00849"/>
    </source>
</evidence>
<organism evidence="2 3">
    <name type="scientific">Alkalicoccus halolimnae</name>
    <dbReference type="NCBI Taxonomy" id="1667239"/>
    <lineage>
        <taxon>Bacteria</taxon>
        <taxon>Bacillati</taxon>
        <taxon>Bacillota</taxon>
        <taxon>Bacilli</taxon>
        <taxon>Bacillales</taxon>
        <taxon>Bacillaceae</taxon>
        <taxon>Alkalicoccus</taxon>
    </lineage>
</organism>
<dbReference type="RefSeq" id="WP_147804063.1">
    <property type="nucleotide sequence ID" value="NZ_CP144914.1"/>
</dbReference>
<dbReference type="OrthoDB" id="2971563at2"/>
<name>A0A5C7FFV1_9BACI</name>
<evidence type="ECO:0000313" key="2">
    <source>
        <dbReference type="EMBL" id="WWD81013.1"/>
    </source>
</evidence>
<dbReference type="AlphaFoldDB" id="A0A5C7FFV1"/>
<protein>
    <submittedName>
        <fullName evidence="2">MBL fold metallo-hydrolase</fullName>
    </submittedName>
</protein>
<gene>
    <name evidence="2" type="ORF">FTX54_005465</name>
</gene>
<feature type="domain" description="Metallo-beta-lactamase" evidence="1">
    <location>
        <begin position="23"/>
        <end position="236"/>
    </location>
</feature>
<dbReference type="Pfam" id="PF00753">
    <property type="entry name" value="Lactamase_B"/>
    <property type="match status" value="1"/>
</dbReference>
<dbReference type="SMART" id="SM00849">
    <property type="entry name" value="Lactamase_B"/>
    <property type="match status" value="1"/>
</dbReference>
<dbReference type="KEGG" id="ahal:FTX54_005465"/>
<dbReference type="InterPro" id="IPR050662">
    <property type="entry name" value="Sec-metab_biosynth-thioest"/>
</dbReference>
<keyword evidence="3" id="KW-1185">Reference proteome</keyword>
<dbReference type="Proteomes" id="UP000321816">
    <property type="component" value="Chromosome"/>
</dbReference>
<dbReference type="InterPro" id="IPR036866">
    <property type="entry name" value="RibonucZ/Hydroxyglut_hydro"/>
</dbReference>
<dbReference type="PANTHER" id="PTHR23131">
    <property type="entry name" value="ENDORIBONUCLEASE LACTB2"/>
    <property type="match status" value="1"/>
</dbReference>